<feature type="transmembrane region" description="Helical" evidence="11">
    <location>
        <begin position="50"/>
        <end position="72"/>
    </location>
</feature>
<accession>A0A7R9BHQ9</accession>
<dbReference type="GO" id="GO:0005524">
    <property type="term" value="F:ATP binding"/>
    <property type="evidence" value="ECO:0007669"/>
    <property type="project" value="UniProtKB-KW"/>
</dbReference>
<dbReference type="OrthoDB" id="535945at2759"/>
<feature type="transmembrane region" description="Helical" evidence="11">
    <location>
        <begin position="116"/>
        <end position="135"/>
    </location>
</feature>
<feature type="transmembrane region" description="Helical" evidence="11">
    <location>
        <begin position="20"/>
        <end position="38"/>
    </location>
</feature>
<dbReference type="PRINTS" id="PR00109">
    <property type="entry name" value="TYRKINASE"/>
</dbReference>
<keyword evidence="8" id="KW-0675">Receptor</keyword>
<dbReference type="AlphaFoldDB" id="A0A7R9BHQ9"/>
<evidence type="ECO:0000256" key="3">
    <source>
        <dbReference type="ARBA" id="ARBA00022729"/>
    </source>
</evidence>
<evidence type="ECO:0000256" key="2">
    <source>
        <dbReference type="ARBA" id="ARBA00022692"/>
    </source>
</evidence>
<dbReference type="SUPFAM" id="SSF56112">
    <property type="entry name" value="Protein kinase-like (PK-like)"/>
    <property type="match status" value="1"/>
</dbReference>
<dbReference type="InterPro" id="IPR038677">
    <property type="entry name" value="WIF_sf"/>
</dbReference>
<evidence type="ECO:0000256" key="4">
    <source>
        <dbReference type="ARBA" id="ARBA00022741"/>
    </source>
</evidence>
<dbReference type="PANTHER" id="PTHR24416:SF349">
    <property type="entry name" value="TYROSINE-PROTEIN KINASE RYK"/>
    <property type="match status" value="1"/>
</dbReference>
<keyword evidence="3" id="KW-0732">Signal</keyword>
<keyword evidence="5" id="KW-0067">ATP-binding</keyword>
<evidence type="ECO:0000313" key="14">
    <source>
        <dbReference type="EMBL" id="CAD7275302.1"/>
    </source>
</evidence>
<dbReference type="Gene3D" id="1.10.510.10">
    <property type="entry name" value="Transferase(Phosphotransferase) domain 1"/>
    <property type="match status" value="1"/>
</dbReference>
<keyword evidence="7 11" id="KW-0472">Membrane</keyword>
<feature type="transmembrane region" description="Helical" evidence="11">
    <location>
        <begin position="207"/>
        <end position="231"/>
    </location>
</feature>
<feature type="transmembrane region" description="Helical" evidence="11">
    <location>
        <begin position="93"/>
        <end position="110"/>
    </location>
</feature>
<dbReference type="GO" id="GO:0010976">
    <property type="term" value="P:positive regulation of neuron projection development"/>
    <property type="evidence" value="ECO:0007669"/>
    <property type="project" value="TreeGrafter"/>
</dbReference>
<dbReference type="InterPro" id="IPR011009">
    <property type="entry name" value="Kinase-like_dom_sf"/>
</dbReference>
<reference evidence="14" key="1">
    <citation type="submission" date="2020-11" db="EMBL/GenBank/DDBJ databases">
        <authorList>
            <person name="Tran Van P."/>
        </authorList>
    </citation>
    <scope>NUCLEOTIDE SEQUENCE</scope>
</reference>
<dbReference type="GO" id="GO:0005886">
    <property type="term" value="C:plasma membrane"/>
    <property type="evidence" value="ECO:0007669"/>
    <property type="project" value="UniProtKB-SubCell"/>
</dbReference>
<feature type="region of interest" description="Disordered" evidence="10">
    <location>
        <begin position="469"/>
        <end position="520"/>
    </location>
</feature>
<evidence type="ECO:0000256" key="11">
    <source>
        <dbReference type="SAM" id="Phobius"/>
    </source>
</evidence>
<dbReference type="Proteomes" id="UP000678499">
    <property type="component" value="Unassembled WGS sequence"/>
</dbReference>
<evidence type="ECO:0000256" key="9">
    <source>
        <dbReference type="ARBA" id="ARBA00023180"/>
    </source>
</evidence>
<evidence type="ECO:0000256" key="6">
    <source>
        <dbReference type="ARBA" id="ARBA00022989"/>
    </source>
</evidence>
<dbReference type="InterPro" id="IPR000719">
    <property type="entry name" value="Prot_kinase_dom"/>
</dbReference>
<evidence type="ECO:0000256" key="8">
    <source>
        <dbReference type="ARBA" id="ARBA00023170"/>
    </source>
</evidence>
<evidence type="ECO:0000256" key="10">
    <source>
        <dbReference type="SAM" id="MobiDB-lite"/>
    </source>
</evidence>
<dbReference type="GO" id="GO:0007409">
    <property type="term" value="P:axonogenesis"/>
    <property type="evidence" value="ECO:0007669"/>
    <property type="project" value="TreeGrafter"/>
</dbReference>
<evidence type="ECO:0000313" key="15">
    <source>
        <dbReference type="Proteomes" id="UP000678499"/>
    </source>
</evidence>
<dbReference type="Pfam" id="PF10277">
    <property type="entry name" value="Frag1"/>
    <property type="match status" value="1"/>
</dbReference>
<evidence type="ECO:0000256" key="7">
    <source>
        <dbReference type="ARBA" id="ARBA00023136"/>
    </source>
</evidence>
<dbReference type="InterPro" id="IPR019402">
    <property type="entry name" value="CWH43_N"/>
</dbReference>
<dbReference type="InterPro" id="IPR008266">
    <property type="entry name" value="Tyr_kinase_AS"/>
</dbReference>
<feature type="domain" description="WIF" evidence="13">
    <location>
        <begin position="247"/>
        <end position="390"/>
    </location>
</feature>
<dbReference type="Gene3D" id="2.60.40.2170">
    <property type="entry name" value="Wnt, WIF domain"/>
    <property type="match status" value="1"/>
</dbReference>
<evidence type="ECO:0000256" key="1">
    <source>
        <dbReference type="ARBA" id="ARBA00004162"/>
    </source>
</evidence>
<dbReference type="Pfam" id="PF02019">
    <property type="entry name" value="WIF"/>
    <property type="match status" value="1"/>
</dbReference>
<gene>
    <name evidence="14" type="ORF">NMOB1V02_LOCUS3101</name>
</gene>
<dbReference type="InterPro" id="IPR001245">
    <property type="entry name" value="Ser-Thr/Tyr_kinase_cat_dom"/>
</dbReference>
<keyword evidence="6 11" id="KW-1133">Transmembrane helix</keyword>
<dbReference type="EMBL" id="CAJPEX010000391">
    <property type="protein sequence ID" value="CAG0915454.1"/>
    <property type="molecule type" value="Genomic_DNA"/>
</dbReference>
<keyword evidence="4" id="KW-0547">Nucleotide-binding</keyword>
<comment type="subcellular location">
    <subcellularLocation>
        <location evidence="1">Cell membrane</location>
        <topology evidence="1">Single-pass membrane protein</topology>
    </subcellularLocation>
</comment>
<evidence type="ECO:0000259" key="13">
    <source>
        <dbReference type="PROSITE" id="PS50814"/>
    </source>
</evidence>
<name>A0A7R9BHQ9_9CRUS</name>
<dbReference type="PANTHER" id="PTHR24416">
    <property type="entry name" value="TYROSINE-PROTEIN KINASE RECEPTOR"/>
    <property type="match status" value="1"/>
</dbReference>
<proteinExistence type="predicted"/>
<keyword evidence="15" id="KW-1185">Reference proteome</keyword>
<dbReference type="EMBL" id="OA882428">
    <property type="protein sequence ID" value="CAD7275302.1"/>
    <property type="molecule type" value="Genomic_DNA"/>
</dbReference>
<dbReference type="GO" id="GO:0043235">
    <property type="term" value="C:receptor complex"/>
    <property type="evidence" value="ECO:0007669"/>
    <property type="project" value="TreeGrafter"/>
</dbReference>
<dbReference type="GO" id="GO:0051897">
    <property type="term" value="P:positive regulation of phosphatidylinositol 3-kinase/protein kinase B signal transduction"/>
    <property type="evidence" value="ECO:0007669"/>
    <property type="project" value="TreeGrafter"/>
</dbReference>
<sequence length="870" mass="97735">MYWKYYWWALYPKYLKAAGVLCALLFIENVSLLGLSFFTSDEYFEWHKCFFAAFLLTSEVYICLSLWTNAFWRKSRMSSCEKLSFRLKKRIGVVNWIACVLALICYDRHMRYCQPMMYTWFCAFEYVVVVTNVLFHGLAGLDMHRWHVVLPSGETSILSRSSLNGFGDSFCVSFPCDQKFKGDSIDVEIKSVESVDFVLQMFNECAVGMYLCGLMTLLFCCVTLFSTFALAEVYTGLDQFRPGLMNIFVPSSEVKKLLGIPAELYYVRNGISNDNALAFVLPIPLHVDWMDFVVKGQLESPVEYSYKFNVEPVPVPVVGLGPSKATIHPSLNVTQRGEIFSHEETVRMSVLCPKPIVAPGTIYPFSLVLNMYSKNSNLSNALVFHLEKFCRIPTLMNDERMRQQGNDVAAVSSEPLAFMAGVYFLVGLLVVVVILSCFVSCFISCMARKAKQNKKDAVTASNNGIAEQQQHLQFPGESRSSAGRTGAVESGSDVTSSVHPTSALGDVSIAPGSSTHTEQVLHPMSTEREILETLVEKCGLLMINREALKVKDLLMSGTFGQVWTAVVDISAVGSQFGPFMGFRRVYIKTVTEEASLSQALLMVREGVTFADLQNLEPRVTNSGVFHELRGLIWDSGPPVLVYDFPALGNLKKFLISCRTGVPNVPRHTAMSSVDCVSESCRNLDDCSEATEIDSVSARSFSTHGIVSISLQVLSAITFLHERNVTHGDIAARNCVMDEDMRVKLCDTALSRDLFPSDYHCLGDNENRPVRWMAYESIVRHELHPPSDIWSFGVFLWELNTLAQVPYGDVDPFEMPNYLRAGYRLPQPVNCPDQLYQMMKYCWVMKHAERPTCIQLLVSLETFLKTLHAYV</sequence>
<dbReference type="SMART" id="SM00469">
    <property type="entry name" value="WIF"/>
    <property type="match status" value="1"/>
</dbReference>
<dbReference type="GO" id="GO:0007169">
    <property type="term" value="P:cell surface receptor protein tyrosine kinase signaling pathway"/>
    <property type="evidence" value="ECO:0007669"/>
    <property type="project" value="TreeGrafter"/>
</dbReference>
<dbReference type="PROSITE" id="PS00109">
    <property type="entry name" value="PROTEIN_KINASE_TYR"/>
    <property type="match status" value="1"/>
</dbReference>
<feature type="compositionally biased region" description="Polar residues" evidence="10">
    <location>
        <begin position="469"/>
        <end position="483"/>
    </location>
</feature>
<evidence type="ECO:0000256" key="5">
    <source>
        <dbReference type="ARBA" id="ARBA00022840"/>
    </source>
</evidence>
<feature type="domain" description="Protein kinase" evidence="12">
    <location>
        <begin position="548"/>
        <end position="870"/>
    </location>
</feature>
<dbReference type="InterPro" id="IPR050122">
    <property type="entry name" value="RTK"/>
</dbReference>
<dbReference type="Pfam" id="PF07714">
    <property type="entry name" value="PK_Tyr_Ser-Thr"/>
    <property type="match status" value="1"/>
</dbReference>
<protein>
    <submittedName>
        <fullName evidence="14">Uncharacterized protein</fullName>
    </submittedName>
</protein>
<keyword evidence="9" id="KW-0325">Glycoprotein</keyword>
<feature type="transmembrane region" description="Helical" evidence="11">
    <location>
        <begin position="422"/>
        <end position="445"/>
    </location>
</feature>
<evidence type="ECO:0000259" key="12">
    <source>
        <dbReference type="PROSITE" id="PS50011"/>
    </source>
</evidence>
<keyword evidence="2 11" id="KW-0812">Transmembrane</keyword>
<dbReference type="PROSITE" id="PS50814">
    <property type="entry name" value="WIF"/>
    <property type="match status" value="1"/>
</dbReference>
<dbReference type="PROSITE" id="PS50011">
    <property type="entry name" value="PROTEIN_KINASE_DOM"/>
    <property type="match status" value="1"/>
</dbReference>
<organism evidence="14">
    <name type="scientific">Notodromas monacha</name>
    <dbReference type="NCBI Taxonomy" id="399045"/>
    <lineage>
        <taxon>Eukaryota</taxon>
        <taxon>Metazoa</taxon>
        <taxon>Ecdysozoa</taxon>
        <taxon>Arthropoda</taxon>
        <taxon>Crustacea</taxon>
        <taxon>Oligostraca</taxon>
        <taxon>Ostracoda</taxon>
        <taxon>Podocopa</taxon>
        <taxon>Podocopida</taxon>
        <taxon>Cypridocopina</taxon>
        <taxon>Cypridoidea</taxon>
        <taxon>Cyprididae</taxon>
        <taxon>Notodromas</taxon>
    </lineage>
</organism>
<dbReference type="InterPro" id="IPR003306">
    <property type="entry name" value="WIF"/>
</dbReference>
<dbReference type="GO" id="GO:0004672">
    <property type="term" value="F:protein kinase activity"/>
    <property type="evidence" value="ECO:0007669"/>
    <property type="project" value="InterPro"/>
</dbReference>